<reference evidence="9" key="1">
    <citation type="journal article" date="2021" name="IMA Fungus">
        <title>Genomic characterization of three marine fungi, including Emericellopsis atlantica sp. nov. with signatures of a generalist lifestyle and marine biomass degradation.</title>
        <authorList>
            <person name="Hagestad O.C."/>
            <person name="Hou L."/>
            <person name="Andersen J.H."/>
            <person name="Hansen E.H."/>
            <person name="Altermark B."/>
            <person name="Li C."/>
            <person name="Kuhnert E."/>
            <person name="Cox R.J."/>
            <person name="Crous P.W."/>
            <person name="Spatafora J.W."/>
            <person name="Lail K."/>
            <person name="Amirebrahimi M."/>
            <person name="Lipzen A."/>
            <person name="Pangilinan J."/>
            <person name="Andreopoulos W."/>
            <person name="Hayes R.D."/>
            <person name="Ng V."/>
            <person name="Grigoriev I.V."/>
            <person name="Jackson S.A."/>
            <person name="Sutton T.D.S."/>
            <person name="Dobson A.D.W."/>
            <person name="Rama T."/>
        </authorList>
    </citation>
    <scope>NUCLEOTIDE SEQUENCE</scope>
    <source>
        <strain evidence="9">TRa3180A</strain>
    </source>
</reference>
<evidence type="ECO:0000256" key="3">
    <source>
        <dbReference type="ARBA" id="ARBA00023002"/>
    </source>
</evidence>
<dbReference type="InterPro" id="IPR002355">
    <property type="entry name" value="Cu_oxidase_Cu_BS"/>
</dbReference>
<dbReference type="InterPro" id="IPR045087">
    <property type="entry name" value="Cu-oxidase_fam"/>
</dbReference>
<keyword evidence="3" id="KW-0560">Oxidoreductase</keyword>
<feature type="domain" description="Plastocyanin-like" evidence="6">
    <location>
        <begin position="164"/>
        <end position="312"/>
    </location>
</feature>
<keyword evidence="5" id="KW-0732">Signal</keyword>
<dbReference type="OrthoDB" id="2121828at2759"/>
<dbReference type="PROSITE" id="PS00080">
    <property type="entry name" value="MULTICOPPER_OXIDASE2"/>
    <property type="match status" value="1"/>
</dbReference>
<dbReference type="NCBIfam" id="TIGR03390">
    <property type="entry name" value="ascorbOXfungal"/>
    <property type="match status" value="1"/>
</dbReference>
<dbReference type="PANTHER" id="PTHR11709">
    <property type="entry name" value="MULTI-COPPER OXIDASE"/>
    <property type="match status" value="1"/>
</dbReference>
<sequence>MHVLQTLFQLAFGSIVAARGLQVHDSSFVPDAVLVITEGAPKQPCVPAKNILLVNGTSPGPELRFKEGQTIWIRVHNDVHNQNLTIHWHGLTQAAAPFSDGTPAASQWPIPPNHYFDYELAVPQGVAGTYFYHSHVGLQAISCTGPLVIEDYRHPPYRYDDEKHIFLTEVFPNTEEEIEEALLAVPMAYEKDQSMILINGKAGGTDNGVLCNESLPVINVQRGKKYRFRIIAGTGLSFDIFAIEGHDGFDVIEADGAYTEKLHTSFMQVAPGQRFSVLFQALHNPAKNYYYLQLENREFGDVTRTYAIINYGDPAPGLFEPTPNPPPPKSSITEFYPPSTPPLVLPPMDYHFLEYQLRPYRKGKHLAKSERMPTAKEVTRRVNITVQLTGPPDGEFVYLENNYTWNEDFPKKPYLVTLYENDVSQFPSMERAIANDGLDPVTRTYPMQIGEVIEVVIQNSGSTGGGMESHPWHFHGAHVFDMGAGDGIYDCNANEKKWAAQKGKPVKRDTVMLYRYEHPQVPTGHLAGWRTVRLRITEPGVWMVHCHILPHMIWGMQTVFVMGSYSDVITADRPDVEGYLNYGGSVMGNATHEPEVVSFFTAWADNQK</sequence>
<dbReference type="PROSITE" id="PS00079">
    <property type="entry name" value="MULTICOPPER_OXIDASE1"/>
    <property type="match status" value="1"/>
</dbReference>
<gene>
    <name evidence="9" type="ORF">BJ878DRAFT_62989</name>
</gene>
<protein>
    <submittedName>
        <fullName evidence="9">Multicopper oxidase-domain-containing protein</fullName>
    </submittedName>
</protein>
<feature type="signal peptide" evidence="5">
    <location>
        <begin position="1"/>
        <end position="18"/>
    </location>
</feature>
<evidence type="ECO:0000259" key="7">
    <source>
        <dbReference type="Pfam" id="PF07731"/>
    </source>
</evidence>
<dbReference type="Gene3D" id="2.60.40.420">
    <property type="entry name" value="Cupredoxins - blue copper proteins"/>
    <property type="match status" value="3"/>
</dbReference>
<organism evidence="9 10">
    <name type="scientific">Calycina marina</name>
    <dbReference type="NCBI Taxonomy" id="1763456"/>
    <lineage>
        <taxon>Eukaryota</taxon>
        <taxon>Fungi</taxon>
        <taxon>Dikarya</taxon>
        <taxon>Ascomycota</taxon>
        <taxon>Pezizomycotina</taxon>
        <taxon>Leotiomycetes</taxon>
        <taxon>Helotiales</taxon>
        <taxon>Pezizellaceae</taxon>
        <taxon>Calycina</taxon>
    </lineage>
</organism>
<proteinExistence type="inferred from homology"/>
<evidence type="ECO:0000259" key="6">
    <source>
        <dbReference type="Pfam" id="PF00394"/>
    </source>
</evidence>
<comment type="similarity">
    <text evidence="1">Belongs to the multicopper oxidase family.</text>
</comment>
<dbReference type="SUPFAM" id="SSF49503">
    <property type="entry name" value="Cupredoxins"/>
    <property type="match status" value="3"/>
</dbReference>
<keyword evidence="4" id="KW-0186">Copper</keyword>
<feature type="domain" description="Plastocyanin-like" evidence="8">
    <location>
        <begin position="41"/>
        <end position="151"/>
    </location>
</feature>
<dbReference type="Pfam" id="PF07731">
    <property type="entry name" value="Cu-oxidase_2"/>
    <property type="match status" value="1"/>
</dbReference>
<dbReference type="InterPro" id="IPR035666">
    <property type="entry name" value="MCO_CuRO_3"/>
</dbReference>
<evidence type="ECO:0000313" key="10">
    <source>
        <dbReference type="Proteomes" id="UP000887226"/>
    </source>
</evidence>
<name>A0A9P8CF83_9HELO</name>
<dbReference type="GO" id="GO:0005507">
    <property type="term" value="F:copper ion binding"/>
    <property type="evidence" value="ECO:0007669"/>
    <property type="project" value="InterPro"/>
</dbReference>
<dbReference type="InterPro" id="IPR011707">
    <property type="entry name" value="Cu-oxidase-like_N"/>
</dbReference>
<dbReference type="GO" id="GO:0016491">
    <property type="term" value="F:oxidoreductase activity"/>
    <property type="evidence" value="ECO:0007669"/>
    <property type="project" value="UniProtKB-KW"/>
</dbReference>
<dbReference type="CDD" id="cd13895">
    <property type="entry name" value="CuRO_3_AAO_like_2"/>
    <property type="match status" value="1"/>
</dbReference>
<feature type="chain" id="PRO_5040400760" evidence="5">
    <location>
        <begin position="19"/>
        <end position="608"/>
    </location>
</feature>
<dbReference type="PANTHER" id="PTHR11709:SF394">
    <property type="entry name" value="FI03373P-RELATED"/>
    <property type="match status" value="1"/>
</dbReference>
<evidence type="ECO:0000313" key="9">
    <source>
        <dbReference type="EMBL" id="KAG9244572.1"/>
    </source>
</evidence>
<dbReference type="InterPro" id="IPR008972">
    <property type="entry name" value="Cupredoxin"/>
</dbReference>
<dbReference type="InterPro" id="IPR033138">
    <property type="entry name" value="Cu_oxidase_CS"/>
</dbReference>
<comment type="caution">
    <text evidence="9">The sequence shown here is derived from an EMBL/GenBank/DDBJ whole genome shotgun (WGS) entry which is preliminary data.</text>
</comment>
<feature type="domain" description="Plastocyanin-like" evidence="7">
    <location>
        <begin position="429"/>
        <end position="562"/>
    </location>
</feature>
<evidence type="ECO:0000256" key="2">
    <source>
        <dbReference type="ARBA" id="ARBA00022723"/>
    </source>
</evidence>
<accession>A0A9P8CF83</accession>
<dbReference type="InterPro" id="IPR001117">
    <property type="entry name" value="Cu-oxidase_2nd"/>
</dbReference>
<dbReference type="InterPro" id="IPR011706">
    <property type="entry name" value="Cu-oxidase_C"/>
</dbReference>
<dbReference type="InterPro" id="IPR017762">
    <property type="entry name" value="Multicopper_oxidase_fun"/>
</dbReference>
<keyword evidence="10" id="KW-1185">Reference proteome</keyword>
<dbReference type="AlphaFoldDB" id="A0A9P8CF83"/>
<dbReference type="Proteomes" id="UP000887226">
    <property type="component" value="Unassembled WGS sequence"/>
</dbReference>
<evidence type="ECO:0000256" key="4">
    <source>
        <dbReference type="ARBA" id="ARBA00023008"/>
    </source>
</evidence>
<dbReference type="EMBL" id="MU253896">
    <property type="protein sequence ID" value="KAG9244572.1"/>
    <property type="molecule type" value="Genomic_DNA"/>
</dbReference>
<evidence type="ECO:0000259" key="8">
    <source>
        <dbReference type="Pfam" id="PF07732"/>
    </source>
</evidence>
<evidence type="ECO:0000256" key="5">
    <source>
        <dbReference type="SAM" id="SignalP"/>
    </source>
</evidence>
<evidence type="ECO:0000256" key="1">
    <source>
        <dbReference type="ARBA" id="ARBA00010609"/>
    </source>
</evidence>
<keyword evidence="2" id="KW-0479">Metal-binding</keyword>
<dbReference type="Pfam" id="PF07732">
    <property type="entry name" value="Cu-oxidase_3"/>
    <property type="match status" value="1"/>
</dbReference>
<dbReference type="Pfam" id="PF00394">
    <property type="entry name" value="Cu-oxidase"/>
    <property type="match status" value="1"/>
</dbReference>